<feature type="compositionally biased region" description="Basic and acidic residues" evidence="1">
    <location>
        <begin position="202"/>
        <end position="214"/>
    </location>
</feature>
<dbReference type="Pfam" id="PF00612">
    <property type="entry name" value="IQ"/>
    <property type="match status" value="1"/>
</dbReference>
<dbReference type="InterPro" id="IPR000048">
    <property type="entry name" value="IQ_motif_EF-hand-BS"/>
</dbReference>
<dbReference type="Gene3D" id="1.20.5.190">
    <property type="match status" value="1"/>
</dbReference>
<accession>A0A0G4I032</accession>
<dbReference type="EMBL" id="CDMZ01004579">
    <property type="protein sequence ID" value="CEM50154.1"/>
    <property type="molecule type" value="Genomic_DNA"/>
</dbReference>
<feature type="region of interest" description="Disordered" evidence="1">
    <location>
        <begin position="180"/>
        <end position="348"/>
    </location>
</feature>
<feature type="compositionally biased region" description="Low complexity" evidence="1">
    <location>
        <begin position="258"/>
        <end position="306"/>
    </location>
</feature>
<feature type="compositionally biased region" description="Low complexity" evidence="1">
    <location>
        <begin position="326"/>
        <end position="340"/>
    </location>
</feature>
<feature type="region of interest" description="Disordered" evidence="1">
    <location>
        <begin position="104"/>
        <end position="126"/>
    </location>
</feature>
<proteinExistence type="predicted"/>
<evidence type="ECO:0000313" key="2">
    <source>
        <dbReference type="EMBL" id="CEM50154.1"/>
    </source>
</evidence>
<feature type="compositionally biased region" description="Pro residues" evidence="1">
    <location>
        <begin position="116"/>
        <end position="126"/>
    </location>
</feature>
<sequence>MAAMACTLTQPSVGLSSVPTQTVGCAPSQSHQIYLSLAIAGGESRVIELPGSMSLSDVMDAISVKSRVIRNWPEYHSVARHYQVLSHPNSSRTPPMPPPVYHSPHGAKAHGRFSPSGPPPSYTMPPSPHAWKSVHVHGPASAGGSPNHRTFQYFQPPPPPHVVAASAATSSAAVAALPRSVPPPTQLQRQQSPSQQPLSPPSKEKAGQEPDPKQKQMQQPAVAVSNELAEKKTASSSSASEGAGEGRGATSVPTSQVASAEANAQKAAAVTLPTAASVSVASQPAASNAKAKAASPAPESETATTERTSVPITPENRRTAPSPPQAAAGAATAASSSSSSGGAGGGGSVGSSVFATAGVTAADLESGKGGVRIRTSSSSSSSASGNLGGAGGGENSSASARDRDRERVRQWEAGFYFETCLIIDKAIMIIQRNFRMLLGKKRAKQQRALRAWEAAVTPHVIKLQAGARGMKGRWEALKVKRAAAIHCVRNCAAVS</sequence>
<dbReference type="VEuPathDB" id="CryptoDB:Cvel_34215"/>
<feature type="compositionally biased region" description="Low complexity" evidence="1">
    <location>
        <begin position="186"/>
        <end position="197"/>
    </location>
</feature>
<reference evidence="2" key="1">
    <citation type="submission" date="2014-11" db="EMBL/GenBank/DDBJ databases">
        <authorList>
            <person name="Otto D Thomas"/>
            <person name="Naeem Raeece"/>
        </authorList>
    </citation>
    <scope>NUCLEOTIDE SEQUENCE</scope>
</reference>
<gene>
    <name evidence="2" type="ORF">Cvel_34215</name>
</gene>
<dbReference type="AlphaFoldDB" id="A0A0G4I032"/>
<name>A0A0G4I032_9ALVE</name>
<organism evidence="2">
    <name type="scientific">Chromera velia CCMP2878</name>
    <dbReference type="NCBI Taxonomy" id="1169474"/>
    <lineage>
        <taxon>Eukaryota</taxon>
        <taxon>Sar</taxon>
        <taxon>Alveolata</taxon>
        <taxon>Colpodellida</taxon>
        <taxon>Chromeraceae</taxon>
        <taxon>Chromera</taxon>
    </lineage>
</organism>
<evidence type="ECO:0000256" key="1">
    <source>
        <dbReference type="SAM" id="MobiDB-lite"/>
    </source>
</evidence>
<feature type="compositionally biased region" description="Low complexity" evidence="1">
    <location>
        <begin position="376"/>
        <end position="385"/>
    </location>
</feature>
<protein>
    <submittedName>
        <fullName evidence="2">Uncharacterized protein</fullName>
    </submittedName>
</protein>
<feature type="region of interest" description="Disordered" evidence="1">
    <location>
        <begin position="366"/>
        <end position="404"/>
    </location>
</feature>